<keyword evidence="2" id="KW-1185">Reference proteome</keyword>
<organism evidence="1 2">
    <name type="scientific">Streptomyces beijiangensis</name>
    <dbReference type="NCBI Taxonomy" id="163361"/>
    <lineage>
        <taxon>Bacteria</taxon>
        <taxon>Bacillati</taxon>
        <taxon>Actinomycetota</taxon>
        <taxon>Actinomycetes</taxon>
        <taxon>Kitasatosporales</taxon>
        <taxon>Streptomycetaceae</taxon>
        <taxon>Streptomyces</taxon>
    </lineage>
</organism>
<protein>
    <submittedName>
        <fullName evidence="1">Uncharacterized protein</fullName>
    </submittedName>
</protein>
<evidence type="ECO:0000313" key="2">
    <source>
        <dbReference type="Proteomes" id="UP000664167"/>
    </source>
</evidence>
<dbReference type="EMBL" id="JAFLRJ010000362">
    <property type="protein sequence ID" value="MBO0516146.1"/>
    <property type="molecule type" value="Genomic_DNA"/>
</dbReference>
<gene>
    <name evidence="1" type="ORF">J0695_30890</name>
</gene>
<sequence length="91" mass="9748">MPAIAHHFGPSSTAHFSPLLLLSNPAALPGTSDVLLHAELCRIDEGDRLAEQVLYVGGESDVELTGEDADVLIARLQGFVDGLRVLRGQMR</sequence>
<dbReference type="Proteomes" id="UP000664167">
    <property type="component" value="Unassembled WGS sequence"/>
</dbReference>
<dbReference type="InterPro" id="IPR054202">
    <property type="entry name" value="DUF6907"/>
</dbReference>
<comment type="caution">
    <text evidence="1">The sequence shown here is derived from an EMBL/GenBank/DDBJ whole genome shotgun (WGS) entry which is preliminary data.</text>
</comment>
<accession>A0A939FDE2</accession>
<proteinExistence type="predicted"/>
<name>A0A939FDE2_9ACTN</name>
<dbReference type="Pfam" id="PF21848">
    <property type="entry name" value="DUF6907"/>
    <property type="match status" value="1"/>
</dbReference>
<reference evidence="1" key="1">
    <citation type="submission" date="2021-03" db="EMBL/GenBank/DDBJ databases">
        <title>Streptomyces poriferae sp. nov., a novel marine sponge-derived Actinobacteria species with anti-MRSA activity.</title>
        <authorList>
            <person name="Sandoval-Powers M."/>
            <person name="Kralova S."/>
            <person name="Nguyen G.-S."/>
            <person name="Fawwal D."/>
            <person name="Degnes K."/>
            <person name="Klinkenberg G."/>
            <person name="Sletta H."/>
            <person name="Wentzel A."/>
            <person name="Liles M.R."/>
        </authorList>
    </citation>
    <scope>NUCLEOTIDE SEQUENCE</scope>
    <source>
        <strain evidence="1">DSM 41794</strain>
    </source>
</reference>
<evidence type="ECO:0000313" key="1">
    <source>
        <dbReference type="EMBL" id="MBO0516146.1"/>
    </source>
</evidence>
<dbReference type="AlphaFoldDB" id="A0A939FDE2"/>